<sequence>MNKFTKNFYDGTVLSFDGKVYYIRLLGGKNVIMKFTVMHQMCSFPDSMLENGHIKDGTKIHLCEIRRSDGETILPDHRYYFDANKEERKAFPDADLVAREDFCRLLQDVIDKPEMSEVVKESVRLFFTGFDQAACSMLRTILKIK</sequence>
<accession>A0A940IH52</accession>
<reference evidence="1" key="2">
    <citation type="journal article" date="2021" name="PeerJ">
        <title>Extensive microbial diversity within the chicken gut microbiome revealed by metagenomics and culture.</title>
        <authorList>
            <person name="Gilroy R."/>
            <person name="Ravi A."/>
            <person name="Getino M."/>
            <person name="Pursley I."/>
            <person name="Horton D.L."/>
            <person name="Alikhan N.F."/>
            <person name="Baker D."/>
            <person name="Gharbi K."/>
            <person name="Hall N."/>
            <person name="Watson M."/>
            <person name="Adriaenssens E.M."/>
            <person name="Foster-Nyarko E."/>
            <person name="Jarju S."/>
            <person name="Secka A."/>
            <person name="Antonio M."/>
            <person name="Oren A."/>
            <person name="Chaudhuri R.R."/>
            <person name="La Ragione R."/>
            <person name="Hildebrand F."/>
            <person name="Pallen M.J."/>
        </authorList>
    </citation>
    <scope>NUCLEOTIDE SEQUENCE</scope>
    <source>
        <strain evidence="1">F1-3629</strain>
    </source>
</reference>
<proteinExistence type="predicted"/>
<dbReference type="EMBL" id="JADIMJ010000124">
    <property type="protein sequence ID" value="MBO8454688.1"/>
    <property type="molecule type" value="Genomic_DNA"/>
</dbReference>
<reference evidence="1" key="1">
    <citation type="submission" date="2020-10" db="EMBL/GenBank/DDBJ databases">
        <authorList>
            <person name="Gilroy R."/>
        </authorList>
    </citation>
    <scope>NUCLEOTIDE SEQUENCE</scope>
    <source>
        <strain evidence="1">F1-3629</strain>
    </source>
</reference>
<dbReference type="AlphaFoldDB" id="A0A940IH52"/>
<evidence type="ECO:0000313" key="2">
    <source>
        <dbReference type="Proteomes" id="UP000771749"/>
    </source>
</evidence>
<comment type="caution">
    <text evidence="1">The sequence shown here is derived from an EMBL/GenBank/DDBJ whole genome shotgun (WGS) entry which is preliminary data.</text>
</comment>
<organism evidence="1 2">
    <name type="scientific">Candidatus Cryptobacteroides gallistercoris</name>
    <dbReference type="NCBI Taxonomy" id="2840765"/>
    <lineage>
        <taxon>Bacteria</taxon>
        <taxon>Pseudomonadati</taxon>
        <taxon>Bacteroidota</taxon>
        <taxon>Bacteroidia</taxon>
        <taxon>Bacteroidales</taxon>
        <taxon>Candidatus Cryptobacteroides</taxon>
    </lineage>
</organism>
<gene>
    <name evidence="1" type="ORF">IAC07_08220</name>
</gene>
<evidence type="ECO:0000313" key="1">
    <source>
        <dbReference type="EMBL" id="MBO8454688.1"/>
    </source>
</evidence>
<dbReference type="Proteomes" id="UP000771749">
    <property type="component" value="Unassembled WGS sequence"/>
</dbReference>
<protein>
    <submittedName>
        <fullName evidence="1">Uncharacterized protein</fullName>
    </submittedName>
</protein>
<name>A0A940IH52_9BACT</name>